<dbReference type="Gene3D" id="3.40.50.12780">
    <property type="entry name" value="N-terminal domain of ligase-like"/>
    <property type="match status" value="1"/>
</dbReference>
<organism evidence="2 3">
    <name type="scientific">Marinicauda pacifica</name>
    <dbReference type="NCBI Taxonomy" id="1133559"/>
    <lineage>
        <taxon>Bacteria</taxon>
        <taxon>Pseudomonadati</taxon>
        <taxon>Pseudomonadota</taxon>
        <taxon>Alphaproteobacteria</taxon>
        <taxon>Maricaulales</taxon>
        <taxon>Maricaulaceae</taxon>
        <taxon>Marinicauda</taxon>
    </lineage>
</organism>
<keyword evidence="3" id="KW-1185">Reference proteome</keyword>
<dbReference type="EMBL" id="SRXV01000036">
    <property type="protein sequence ID" value="TGY91162.1"/>
    <property type="molecule type" value="Genomic_DNA"/>
</dbReference>
<dbReference type="RefSeq" id="WP_135945949.1">
    <property type="nucleotide sequence ID" value="NZ_SRXV01000036.1"/>
</dbReference>
<dbReference type="InterPro" id="IPR042099">
    <property type="entry name" value="ANL_N_sf"/>
</dbReference>
<dbReference type="Proteomes" id="UP000305451">
    <property type="component" value="Unassembled WGS sequence"/>
</dbReference>
<accession>A0A4S2H7A9</accession>
<proteinExistence type="predicted"/>
<dbReference type="InterPro" id="IPR032387">
    <property type="entry name" value="ACAS_N"/>
</dbReference>
<evidence type="ECO:0000313" key="2">
    <source>
        <dbReference type="EMBL" id="TGY91162.1"/>
    </source>
</evidence>
<evidence type="ECO:0000259" key="1">
    <source>
        <dbReference type="Pfam" id="PF16177"/>
    </source>
</evidence>
<feature type="non-terminal residue" evidence="2">
    <location>
        <position position="71"/>
    </location>
</feature>
<name>A0A4S2H7A9_9PROT</name>
<feature type="domain" description="Acetyl-coenzyme A synthetase N-terminal" evidence="1">
    <location>
        <begin position="33"/>
        <end position="67"/>
    </location>
</feature>
<reference evidence="2 3" key="1">
    <citation type="journal article" date="2013" name="Int. J. Syst. Evol. Microbiol.">
        <title>Marinicauda pacifica gen. nov., sp. nov., a prosthecate alphaproteobacterium of the family Hyphomonadaceae isolated from deep seawater.</title>
        <authorList>
            <person name="Zhang X.Y."/>
            <person name="Li G.W."/>
            <person name="Wang C.S."/>
            <person name="Zhang Y.J."/>
            <person name="Xu X.W."/>
            <person name="Li H."/>
            <person name="Liu A."/>
            <person name="Liu C."/>
            <person name="Xie B.B."/>
            <person name="Qin Q.L."/>
            <person name="Xu Z."/>
            <person name="Chen X.L."/>
            <person name="Zhou B.C."/>
            <person name="Zhang Y.Z."/>
        </authorList>
    </citation>
    <scope>NUCLEOTIDE SEQUENCE [LARGE SCALE GENOMIC DNA]</scope>
    <source>
        <strain evidence="2 3">P-1 km-3</strain>
    </source>
</reference>
<comment type="caution">
    <text evidence="2">The sequence shown here is derived from an EMBL/GenBank/DDBJ whole genome shotgun (WGS) entry which is preliminary data.</text>
</comment>
<gene>
    <name evidence="2" type="ORF">E5162_14290</name>
</gene>
<sequence length="71" mass="8320">MDASSPKPASAPSLVPVSDTYVRDHARVTREVYEARYRRSIEDPDRFWREELGRLDWITTPQTISEVDWDP</sequence>
<dbReference type="AlphaFoldDB" id="A0A4S2H7A9"/>
<dbReference type="Pfam" id="PF16177">
    <property type="entry name" value="ACAS_N"/>
    <property type="match status" value="1"/>
</dbReference>
<evidence type="ECO:0000313" key="3">
    <source>
        <dbReference type="Proteomes" id="UP000305451"/>
    </source>
</evidence>
<protein>
    <recommendedName>
        <fullName evidence="1">Acetyl-coenzyme A synthetase N-terminal domain-containing protein</fullName>
    </recommendedName>
</protein>